<keyword evidence="1" id="KW-0732">Signal</keyword>
<evidence type="ECO:0008006" key="4">
    <source>
        <dbReference type="Google" id="ProtNLM"/>
    </source>
</evidence>
<protein>
    <recommendedName>
        <fullName evidence="4">Transporter</fullName>
    </recommendedName>
</protein>
<dbReference type="Pfam" id="PF13557">
    <property type="entry name" value="Phenol_MetA_deg"/>
    <property type="match status" value="1"/>
</dbReference>
<accession>A0ABP9V0H0</accession>
<dbReference type="Proteomes" id="UP001424741">
    <property type="component" value="Unassembled WGS sequence"/>
</dbReference>
<dbReference type="SUPFAM" id="SSF56935">
    <property type="entry name" value="Porins"/>
    <property type="match status" value="1"/>
</dbReference>
<feature type="signal peptide" evidence="1">
    <location>
        <begin position="1"/>
        <end position="19"/>
    </location>
</feature>
<feature type="chain" id="PRO_5045235887" description="Transporter" evidence="1">
    <location>
        <begin position="20"/>
        <end position="351"/>
    </location>
</feature>
<gene>
    <name evidence="2" type="ORF">Rhal01_01645</name>
</gene>
<proteinExistence type="predicted"/>
<organism evidence="2 3">
    <name type="scientific">Rubritalea halochordaticola</name>
    <dbReference type="NCBI Taxonomy" id="714537"/>
    <lineage>
        <taxon>Bacteria</taxon>
        <taxon>Pseudomonadati</taxon>
        <taxon>Verrucomicrobiota</taxon>
        <taxon>Verrucomicrobiia</taxon>
        <taxon>Verrucomicrobiales</taxon>
        <taxon>Rubritaleaceae</taxon>
        <taxon>Rubritalea</taxon>
    </lineage>
</organism>
<keyword evidence="3" id="KW-1185">Reference proteome</keyword>
<sequence>MKQIAMVALATTLVTAAHAQDSKNPLSCCIPVQTSARPDAHAPIGVMGDHVHKQGEWMFSYRYMFMAMDGHRDGNNSLTSSEVYDRGYTGAATSMDMQMHMLGIMYAPTDELTLMSMFNYVRKDMDMDMAPMMMGGMHSMHSMSHSGSHSSEGLGDTSLTALYSLYSDNTQSLHLTLGLVLPTADVDEKQDGMYLPYGMQLGGGTWDGILGLTYQQHLETFSWGVQASTRTVLEEDNESGFAYGDSYSLTSWIATPVTESLSLSARLNYSYQEDIQGHYNGMHHHSAPQHFQENYGGHVLEAGLGANFIFQEGSFKGHRLAVEALIPIYQEANGIGMNREFSVMLGWQKAF</sequence>
<evidence type="ECO:0000256" key="1">
    <source>
        <dbReference type="SAM" id="SignalP"/>
    </source>
</evidence>
<dbReference type="InterPro" id="IPR025737">
    <property type="entry name" value="FApF"/>
</dbReference>
<evidence type="ECO:0000313" key="2">
    <source>
        <dbReference type="EMBL" id="GAA5495470.1"/>
    </source>
</evidence>
<comment type="caution">
    <text evidence="2">The sequence shown here is derived from an EMBL/GenBank/DDBJ whole genome shotgun (WGS) entry which is preliminary data.</text>
</comment>
<dbReference type="EMBL" id="BAABRL010000004">
    <property type="protein sequence ID" value="GAA5495470.1"/>
    <property type="molecule type" value="Genomic_DNA"/>
</dbReference>
<dbReference type="RefSeq" id="WP_346188263.1">
    <property type="nucleotide sequence ID" value="NZ_BAABRL010000004.1"/>
</dbReference>
<reference evidence="2 3" key="1">
    <citation type="submission" date="2024-02" db="EMBL/GenBank/DDBJ databases">
        <title>Rubritalea halochordaticola NBRC 107102.</title>
        <authorList>
            <person name="Ichikawa N."/>
            <person name="Katano-Makiyama Y."/>
            <person name="Hidaka K."/>
        </authorList>
    </citation>
    <scope>NUCLEOTIDE SEQUENCE [LARGE SCALE GENOMIC DNA]</scope>
    <source>
        <strain evidence="2 3">NBRC 107102</strain>
    </source>
</reference>
<evidence type="ECO:0000313" key="3">
    <source>
        <dbReference type="Proteomes" id="UP001424741"/>
    </source>
</evidence>
<name>A0ABP9V0H0_9BACT</name>